<dbReference type="InterPro" id="IPR036047">
    <property type="entry name" value="F-box-like_dom_sf"/>
</dbReference>
<organism evidence="2 3">
    <name type="scientific">Panaeolus cyanescens</name>
    <dbReference type="NCBI Taxonomy" id="181874"/>
    <lineage>
        <taxon>Eukaryota</taxon>
        <taxon>Fungi</taxon>
        <taxon>Dikarya</taxon>
        <taxon>Basidiomycota</taxon>
        <taxon>Agaricomycotina</taxon>
        <taxon>Agaricomycetes</taxon>
        <taxon>Agaricomycetidae</taxon>
        <taxon>Agaricales</taxon>
        <taxon>Agaricineae</taxon>
        <taxon>Galeropsidaceae</taxon>
        <taxon>Panaeolus</taxon>
    </lineage>
</organism>
<dbReference type="AlphaFoldDB" id="A0A409YUP5"/>
<evidence type="ECO:0000259" key="1">
    <source>
        <dbReference type="PROSITE" id="PS50181"/>
    </source>
</evidence>
<dbReference type="OrthoDB" id="2688364at2759"/>
<gene>
    <name evidence="2" type="ORF">CVT24_013042</name>
</gene>
<dbReference type="Proteomes" id="UP000284842">
    <property type="component" value="Unassembled WGS sequence"/>
</dbReference>
<keyword evidence="3" id="KW-1185">Reference proteome</keyword>
<dbReference type="InterPro" id="IPR001810">
    <property type="entry name" value="F-box_dom"/>
</dbReference>
<comment type="caution">
    <text evidence="2">The sequence shown here is derived from an EMBL/GenBank/DDBJ whole genome shotgun (WGS) entry which is preliminary data.</text>
</comment>
<proteinExistence type="predicted"/>
<name>A0A409YUP5_9AGAR</name>
<reference evidence="2 3" key="1">
    <citation type="journal article" date="2018" name="Evol. Lett.">
        <title>Horizontal gene cluster transfer increased hallucinogenic mushroom diversity.</title>
        <authorList>
            <person name="Reynolds H.T."/>
            <person name="Vijayakumar V."/>
            <person name="Gluck-Thaler E."/>
            <person name="Korotkin H.B."/>
            <person name="Matheny P.B."/>
            <person name="Slot J.C."/>
        </authorList>
    </citation>
    <scope>NUCLEOTIDE SEQUENCE [LARGE SCALE GENOMIC DNA]</scope>
    <source>
        <strain evidence="2 3">2629</strain>
    </source>
</reference>
<evidence type="ECO:0000313" key="3">
    <source>
        <dbReference type="Proteomes" id="UP000284842"/>
    </source>
</evidence>
<sequence>MSLTTLPLDIILTMITFMDPLDVINLAQTHCKLLHDVGEQNTVWGGIVRQVRERNVAYPFNLLSHSSHTTTLRHEATAPARFFNLLKKSQHDGYVLKPKSHRFVVARPGEQFRTLRLIPGGQILVTASSNGLKLWDLAYAPARLLHAWHLNVYDHL</sequence>
<evidence type="ECO:0000313" key="2">
    <source>
        <dbReference type="EMBL" id="PPR06722.1"/>
    </source>
</evidence>
<dbReference type="EMBL" id="NHTK01000586">
    <property type="protein sequence ID" value="PPR06722.1"/>
    <property type="molecule type" value="Genomic_DNA"/>
</dbReference>
<dbReference type="InParanoid" id="A0A409YUP5"/>
<dbReference type="PROSITE" id="PS50181">
    <property type="entry name" value="FBOX"/>
    <property type="match status" value="1"/>
</dbReference>
<accession>A0A409YUP5</accession>
<dbReference type="SUPFAM" id="SSF81383">
    <property type="entry name" value="F-box domain"/>
    <property type="match status" value="1"/>
</dbReference>
<feature type="domain" description="F-box" evidence="1">
    <location>
        <begin position="1"/>
        <end position="47"/>
    </location>
</feature>
<protein>
    <recommendedName>
        <fullName evidence="1">F-box domain-containing protein</fullName>
    </recommendedName>
</protein>